<dbReference type="Gene3D" id="3.40.50.300">
    <property type="entry name" value="P-loop containing nucleotide triphosphate hydrolases"/>
    <property type="match status" value="1"/>
</dbReference>
<sequence length="106" mass="11696">MNIQREDASAKSLVFSAWQDVLNIVGQALKENNITHRMLHANNKFQDNLSAFKHDPDISALLLPVNSGAKGLNLIEATHVLLVEPILNPANQLQAIGRVHRIGQTK</sequence>
<dbReference type="GeneID" id="106820079"/>
<reference evidence="4" key="1">
    <citation type="submission" date="2025-08" db="UniProtKB">
        <authorList>
            <consortium name="RefSeq"/>
        </authorList>
    </citation>
    <scope>IDENTIFICATION</scope>
</reference>
<dbReference type="Pfam" id="PF00271">
    <property type="entry name" value="Helicase_C"/>
    <property type="match status" value="1"/>
</dbReference>
<feature type="domain" description="Helicase C-terminal" evidence="2">
    <location>
        <begin position="1"/>
        <end position="106"/>
    </location>
</feature>
<evidence type="ECO:0000259" key="2">
    <source>
        <dbReference type="PROSITE" id="PS51194"/>
    </source>
</evidence>
<dbReference type="Proteomes" id="UP000695022">
    <property type="component" value="Unplaced"/>
</dbReference>
<protein>
    <submittedName>
        <fullName evidence="4">E3 ubiquitin-protein ligase SHPRH-like</fullName>
    </submittedName>
</protein>
<keyword evidence="3" id="KW-1185">Reference proteome</keyword>
<dbReference type="InterPro" id="IPR001650">
    <property type="entry name" value="Helicase_C-like"/>
</dbReference>
<dbReference type="PROSITE" id="PS51194">
    <property type="entry name" value="HELICASE_CTER"/>
    <property type="match status" value="1"/>
</dbReference>
<dbReference type="CDD" id="cd18793">
    <property type="entry name" value="SF2_C_SNF"/>
    <property type="match status" value="1"/>
</dbReference>
<dbReference type="SUPFAM" id="SSF52540">
    <property type="entry name" value="P-loop containing nucleoside triphosphate hydrolases"/>
    <property type="match status" value="1"/>
</dbReference>
<dbReference type="PANTHER" id="PTHR45865:SF1">
    <property type="entry name" value="E3 UBIQUITIN-PROTEIN LIGASE SHPRH"/>
    <property type="match status" value="1"/>
</dbReference>
<organism evidence="3 4">
    <name type="scientific">Priapulus caudatus</name>
    <name type="common">Priapulid worm</name>
    <dbReference type="NCBI Taxonomy" id="37621"/>
    <lineage>
        <taxon>Eukaryota</taxon>
        <taxon>Metazoa</taxon>
        <taxon>Ecdysozoa</taxon>
        <taxon>Scalidophora</taxon>
        <taxon>Priapulida</taxon>
        <taxon>Priapulimorpha</taxon>
        <taxon>Priapulimorphida</taxon>
        <taxon>Priapulidae</taxon>
        <taxon>Priapulus</taxon>
    </lineage>
</organism>
<evidence type="ECO:0000313" key="3">
    <source>
        <dbReference type="Proteomes" id="UP000695022"/>
    </source>
</evidence>
<gene>
    <name evidence="4" type="primary">LOC106820079</name>
</gene>
<dbReference type="SMART" id="SM00490">
    <property type="entry name" value="HELICc"/>
    <property type="match status" value="1"/>
</dbReference>
<evidence type="ECO:0000313" key="4">
    <source>
        <dbReference type="RefSeq" id="XP_014680126.1"/>
    </source>
</evidence>
<accession>A0ABM1F6Q5</accession>
<proteinExistence type="predicted"/>
<dbReference type="InterPro" id="IPR027417">
    <property type="entry name" value="P-loop_NTPase"/>
</dbReference>
<dbReference type="PANTHER" id="PTHR45865">
    <property type="entry name" value="E3 UBIQUITIN-PROTEIN LIGASE SHPRH FAMILY MEMBER"/>
    <property type="match status" value="1"/>
</dbReference>
<dbReference type="RefSeq" id="XP_014680126.1">
    <property type="nucleotide sequence ID" value="XM_014824640.1"/>
</dbReference>
<keyword evidence="1" id="KW-0378">Hydrolase</keyword>
<dbReference type="InterPro" id="IPR052583">
    <property type="entry name" value="ATP-helicase/E3_Ub-Ligase"/>
</dbReference>
<evidence type="ECO:0000256" key="1">
    <source>
        <dbReference type="ARBA" id="ARBA00022801"/>
    </source>
</evidence>
<name>A0ABM1F6Q5_PRICU</name>
<dbReference type="InterPro" id="IPR049730">
    <property type="entry name" value="SNF2/RAD54-like_C"/>
</dbReference>